<gene>
    <name evidence="1" type="ORF">ASPCADRAFT_129870</name>
</gene>
<dbReference type="OMA" id="IEEPPET"/>
<sequence>MSGLDIAGLVFSILGIAETGAQLSLKLCNVYRRIKNADRSIESLSSDVGLTCNVLRQLGDNLSHDEHAKLYSAQALSTAQDILRECKAVFDKISKALDESDSSSAKNMFQRVRKRVGFVMVEEELHVLGSNLERLKSTMLLLLNVIIRAELGTLEEQRRLIQTLVEEKKQNDERFEALTKALGTCSITNLITINDSWSEDTLSVELRAYYRLVESVLSEIDMHQSALEQARYQRVRNGFLEIHSKEVSHIRVSHGNVAADAIKGRVANRSNERIEPSCAQLSPRLTGSSTGDTAPIISSRDRDDTHSIHLIIPLIVVGWYGPAWIMG</sequence>
<name>A0A1R3RQP1_ASPC5</name>
<keyword evidence="2" id="KW-1185">Reference proteome</keyword>
<dbReference type="VEuPathDB" id="FungiDB:ASPCADRAFT_129870"/>
<dbReference type="GO" id="GO:0006355">
    <property type="term" value="P:regulation of DNA-templated transcription"/>
    <property type="evidence" value="ECO:0007669"/>
    <property type="project" value="InterPro"/>
</dbReference>
<dbReference type="InterPro" id="IPR039327">
    <property type="entry name" value="CON7-like"/>
</dbReference>
<dbReference type="AlphaFoldDB" id="A0A1R3RQP1"/>
<evidence type="ECO:0008006" key="3">
    <source>
        <dbReference type="Google" id="ProtNLM"/>
    </source>
</evidence>
<dbReference type="EMBL" id="KV907498">
    <property type="protein sequence ID" value="OOF96801.1"/>
    <property type="molecule type" value="Genomic_DNA"/>
</dbReference>
<organism evidence="1 2">
    <name type="scientific">Aspergillus carbonarius (strain ITEM 5010)</name>
    <dbReference type="NCBI Taxonomy" id="602072"/>
    <lineage>
        <taxon>Eukaryota</taxon>
        <taxon>Fungi</taxon>
        <taxon>Dikarya</taxon>
        <taxon>Ascomycota</taxon>
        <taxon>Pezizomycotina</taxon>
        <taxon>Eurotiomycetes</taxon>
        <taxon>Eurotiomycetidae</taxon>
        <taxon>Eurotiales</taxon>
        <taxon>Aspergillaceae</taxon>
        <taxon>Aspergillus</taxon>
        <taxon>Aspergillus subgen. Circumdati</taxon>
    </lineage>
</organism>
<reference evidence="2" key="1">
    <citation type="journal article" date="2017" name="Genome Biol.">
        <title>Comparative genomics reveals high biological diversity and specific adaptations in the industrially and medically important fungal genus Aspergillus.</title>
        <authorList>
            <person name="de Vries R.P."/>
            <person name="Riley R."/>
            <person name="Wiebenga A."/>
            <person name="Aguilar-Osorio G."/>
            <person name="Amillis S."/>
            <person name="Uchima C.A."/>
            <person name="Anderluh G."/>
            <person name="Asadollahi M."/>
            <person name="Askin M."/>
            <person name="Barry K."/>
            <person name="Battaglia E."/>
            <person name="Bayram O."/>
            <person name="Benocci T."/>
            <person name="Braus-Stromeyer S.A."/>
            <person name="Caldana C."/>
            <person name="Canovas D."/>
            <person name="Cerqueira G.C."/>
            <person name="Chen F."/>
            <person name="Chen W."/>
            <person name="Choi C."/>
            <person name="Clum A."/>
            <person name="Dos Santos R.A."/>
            <person name="Damasio A.R."/>
            <person name="Diallinas G."/>
            <person name="Emri T."/>
            <person name="Fekete E."/>
            <person name="Flipphi M."/>
            <person name="Freyberg S."/>
            <person name="Gallo A."/>
            <person name="Gournas C."/>
            <person name="Habgood R."/>
            <person name="Hainaut M."/>
            <person name="Harispe M.L."/>
            <person name="Henrissat B."/>
            <person name="Hilden K.S."/>
            <person name="Hope R."/>
            <person name="Hossain A."/>
            <person name="Karabika E."/>
            <person name="Karaffa L."/>
            <person name="Karanyi Z."/>
            <person name="Krasevec N."/>
            <person name="Kuo A."/>
            <person name="Kusch H."/>
            <person name="LaButti K."/>
            <person name="Lagendijk E.L."/>
            <person name="Lapidus A."/>
            <person name="Levasseur A."/>
            <person name="Lindquist E."/>
            <person name="Lipzen A."/>
            <person name="Logrieco A.F."/>
            <person name="MacCabe A."/>
            <person name="Maekelae M.R."/>
            <person name="Malavazi I."/>
            <person name="Melin P."/>
            <person name="Meyer V."/>
            <person name="Mielnichuk N."/>
            <person name="Miskei M."/>
            <person name="Molnar A.P."/>
            <person name="Mule G."/>
            <person name="Ngan C.Y."/>
            <person name="Orejas M."/>
            <person name="Orosz E."/>
            <person name="Ouedraogo J.P."/>
            <person name="Overkamp K.M."/>
            <person name="Park H.-S."/>
            <person name="Perrone G."/>
            <person name="Piumi F."/>
            <person name="Punt P.J."/>
            <person name="Ram A.F."/>
            <person name="Ramon A."/>
            <person name="Rauscher S."/>
            <person name="Record E."/>
            <person name="Riano-Pachon D.M."/>
            <person name="Robert V."/>
            <person name="Roehrig J."/>
            <person name="Ruller R."/>
            <person name="Salamov A."/>
            <person name="Salih N.S."/>
            <person name="Samson R.A."/>
            <person name="Sandor E."/>
            <person name="Sanguinetti M."/>
            <person name="Schuetze T."/>
            <person name="Sepcic K."/>
            <person name="Shelest E."/>
            <person name="Sherlock G."/>
            <person name="Sophianopoulou V."/>
            <person name="Squina F.M."/>
            <person name="Sun H."/>
            <person name="Susca A."/>
            <person name="Todd R.B."/>
            <person name="Tsang A."/>
            <person name="Unkles S.E."/>
            <person name="van de Wiele N."/>
            <person name="van Rossen-Uffink D."/>
            <person name="Oliveira J.V."/>
            <person name="Vesth T.C."/>
            <person name="Visser J."/>
            <person name="Yu J.-H."/>
            <person name="Zhou M."/>
            <person name="Andersen M.R."/>
            <person name="Archer D.B."/>
            <person name="Baker S.E."/>
            <person name="Benoit I."/>
            <person name="Brakhage A.A."/>
            <person name="Braus G.H."/>
            <person name="Fischer R."/>
            <person name="Frisvad J.C."/>
            <person name="Goldman G.H."/>
            <person name="Houbraken J."/>
            <person name="Oakley B."/>
            <person name="Pocsi I."/>
            <person name="Scazzocchio C."/>
            <person name="Seiboth B."/>
            <person name="vanKuyk P.A."/>
            <person name="Wortman J."/>
            <person name="Dyer P.S."/>
            <person name="Grigoriev I.V."/>
        </authorList>
    </citation>
    <scope>NUCLEOTIDE SEQUENCE [LARGE SCALE GENOMIC DNA]</scope>
    <source>
        <strain evidence="2">ITEM 5010</strain>
    </source>
</reference>
<dbReference type="Proteomes" id="UP000188318">
    <property type="component" value="Unassembled WGS sequence"/>
</dbReference>
<evidence type="ECO:0000313" key="2">
    <source>
        <dbReference type="Proteomes" id="UP000188318"/>
    </source>
</evidence>
<dbReference type="PANTHER" id="PTHR36167">
    <property type="entry name" value="C2H2 FINGER DOMAIN TRANSCRIPTION FACTOR (EUROFUNG)-RELATED"/>
    <property type="match status" value="1"/>
</dbReference>
<dbReference type="STRING" id="602072.A0A1R3RQP1"/>
<proteinExistence type="predicted"/>
<accession>A0A1R3RQP1</accession>
<dbReference type="PANTHER" id="PTHR36167:SF4">
    <property type="entry name" value="FUNGAL N-TERMINAL DOMAIN-CONTAINING PROTEIN"/>
    <property type="match status" value="1"/>
</dbReference>
<evidence type="ECO:0000313" key="1">
    <source>
        <dbReference type="EMBL" id="OOF96801.1"/>
    </source>
</evidence>
<protein>
    <recommendedName>
        <fullName evidence="3">Fungal N-terminal domain-containing protein</fullName>
    </recommendedName>
</protein>
<dbReference type="OrthoDB" id="5431013at2759"/>